<dbReference type="PANTHER" id="PTHR11040">
    <property type="entry name" value="ZINC/IRON TRANSPORTER"/>
    <property type="match status" value="1"/>
</dbReference>
<name>A0A0L6VAX8_9BASI</name>
<dbReference type="EMBL" id="LAVV01007049">
    <property type="protein sequence ID" value="KNZ57295.1"/>
    <property type="molecule type" value="Genomic_DNA"/>
</dbReference>
<dbReference type="NCBIfam" id="TIGR00820">
    <property type="entry name" value="zip"/>
    <property type="match status" value="1"/>
</dbReference>
<gene>
    <name evidence="9" type="ORF">VP01_2191g2</name>
</gene>
<accession>A0A0L6VAX8</accession>
<evidence type="ECO:0000256" key="6">
    <source>
        <dbReference type="ARBA" id="ARBA00023065"/>
    </source>
</evidence>
<keyword evidence="3 8" id="KW-0813">Transport</keyword>
<dbReference type="VEuPathDB" id="FungiDB:VP01_2191g2"/>
<dbReference type="GO" id="GO:0005886">
    <property type="term" value="C:plasma membrane"/>
    <property type="evidence" value="ECO:0007669"/>
    <property type="project" value="TreeGrafter"/>
</dbReference>
<proteinExistence type="inferred from homology"/>
<comment type="caution">
    <text evidence="9">The sequence shown here is derived from an EMBL/GenBank/DDBJ whole genome shotgun (WGS) entry which is preliminary data.</text>
</comment>
<organism evidence="9 10">
    <name type="scientific">Puccinia sorghi</name>
    <dbReference type="NCBI Taxonomy" id="27349"/>
    <lineage>
        <taxon>Eukaryota</taxon>
        <taxon>Fungi</taxon>
        <taxon>Dikarya</taxon>
        <taxon>Basidiomycota</taxon>
        <taxon>Pucciniomycotina</taxon>
        <taxon>Pucciniomycetes</taxon>
        <taxon>Pucciniales</taxon>
        <taxon>Pucciniaceae</taxon>
        <taxon>Puccinia</taxon>
    </lineage>
</organism>
<feature type="transmembrane region" description="Helical" evidence="8">
    <location>
        <begin position="271"/>
        <end position="295"/>
    </location>
</feature>
<feature type="transmembrane region" description="Helical" evidence="8">
    <location>
        <begin position="176"/>
        <end position="199"/>
    </location>
</feature>
<evidence type="ECO:0000256" key="7">
    <source>
        <dbReference type="ARBA" id="ARBA00023136"/>
    </source>
</evidence>
<evidence type="ECO:0000313" key="9">
    <source>
        <dbReference type="EMBL" id="KNZ57295.1"/>
    </source>
</evidence>
<dbReference type="AlphaFoldDB" id="A0A0L6VAX8"/>
<evidence type="ECO:0000256" key="5">
    <source>
        <dbReference type="ARBA" id="ARBA00022989"/>
    </source>
</evidence>
<keyword evidence="6 8" id="KW-0406">Ion transport</keyword>
<dbReference type="Proteomes" id="UP000037035">
    <property type="component" value="Unassembled WGS sequence"/>
</dbReference>
<keyword evidence="4 8" id="KW-0812">Transmembrane</keyword>
<keyword evidence="10" id="KW-1185">Reference proteome</keyword>
<feature type="transmembrane region" description="Helical" evidence="8">
    <location>
        <begin position="86"/>
        <end position="106"/>
    </location>
</feature>
<dbReference type="InterPro" id="IPR003689">
    <property type="entry name" value="ZIP"/>
</dbReference>
<dbReference type="GO" id="GO:0005385">
    <property type="term" value="F:zinc ion transmembrane transporter activity"/>
    <property type="evidence" value="ECO:0007669"/>
    <property type="project" value="InterPro"/>
</dbReference>
<keyword evidence="5 8" id="KW-1133">Transmembrane helix</keyword>
<feature type="transmembrane region" description="Helical" evidence="8">
    <location>
        <begin position="12"/>
        <end position="31"/>
    </location>
</feature>
<dbReference type="InterPro" id="IPR004698">
    <property type="entry name" value="Zn/Fe_permease_fun/pln"/>
</dbReference>
<dbReference type="STRING" id="27349.A0A0L6VAX8"/>
<sequence length="343" mass="37004">MSAINDRLGLRIAAIFIILVTSIIGTLFPVLTRHSKRFSVSPWIYEAVKYFGSGVILATALIHLLAPANEALSSPCLPPGWSLYPFSQGITLSSIFVIFIIEIIAIRVGTSRLAALGLKYCAHGIGQPAQGADVLPPVGGHTHNNNQQLETSLDKLSDETVTTSTSVPSAEVGSQLIGAAMLELGVIFHSVVIGLTLAVNQQFTTFFLVIIFHQMFEGLGLGSRLSQLSLPPRFRRLPLYGSLLYSFVTPAGLAIGLGVRNMYSPNSPTALIVSGCLDSFSAGVLLYTGLVELLAHDFIFNKTLLLEHSNGRLTFDIVCINGPARPMGLDSWTTLNDQKKRRL</sequence>
<feature type="transmembrane region" description="Helical" evidence="8">
    <location>
        <begin position="237"/>
        <end position="259"/>
    </location>
</feature>
<evidence type="ECO:0000256" key="2">
    <source>
        <dbReference type="ARBA" id="ARBA00006939"/>
    </source>
</evidence>
<comment type="similarity">
    <text evidence="2 8">Belongs to the ZIP transporter (TC 2.A.5) family.</text>
</comment>
<reference evidence="9 10" key="1">
    <citation type="submission" date="2015-08" db="EMBL/GenBank/DDBJ databases">
        <title>Next Generation Sequencing and Analysis of the Genome of Puccinia sorghi L Schw, the Causal Agent of Maize Common Rust.</title>
        <authorList>
            <person name="Rochi L."/>
            <person name="Burguener G."/>
            <person name="Darino M."/>
            <person name="Turjanski A."/>
            <person name="Kreff E."/>
            <person name="Dieguez M.J."/>
            <person name="Sacco F."/>
        </authorList>
    </citation>
    <scope>NUCLEOTIDE SEQUENCE [LARGE SCALE GENOMIC DNA]</scope>
    <source>
        <strain evidence="9 10">RO10H11247</strain>
    </source>
</reference>
<evidence type="ECO:0000313" key="10">
    <source>
        <dbReference type="Proteomes" id="UP000037035"/>
    </source>
</evidence>
<evidence type="ECO:0000256" key="1">
    <source>
        <dbReference type="ARBA" id="ARBA00004141"/>
    </source>
</evidence>
<protein>
    <submittedName>
        <fullName evidence="9">Uncharacterized protein</fullName>
    </submittedName>
</protein>
<dbReference type="Pfam" id="PF02535">
    <property type="entry name" value="Zip"/>
    <property type="match status" value="1"/>
</dbReference>
<evidence type="ECO:0000256" key="8">
    <source>
        <dbReference type="RuleBase" id="RU362088"/>
    </source>
</evidence>
<evidence type="ECO:0000256" key="4">
    <source>
        <dbReference type="ARBA" id="ARBA00022692"/>
    </source>
</evidence>
<dbReference type="OrthoDB" id="2502063at2759"/>
<comment type="subcellular location">
    <subcellularLocation>
        <location evidence="1 8">Membrane</location>
        <topology evidence="1 8">Multi-pass membrane protein</topology>
    </subcellularLocation>
</comment>
<dbReference type="PANTHER" id="PTHR11040:SF32">
    <property type="entry name" value="ZINC-REGULATED TRANSPORTER 1"/>
    <property type="match status" value="1"/>
</dbReference>
<feature type="transmembrane region" description="Helical" evidence="8">
    <location>
        <begin position="43"/>
        <end position="66"/>
    </location>
</feature>
<comment type="caution">
    <text evidence="8">Lacks conserved residue(s) required for the propagation of feature annotation.</text>
</comment>
<evidence type="ECO:0000256" key="3">
    <source>
        <dbReference type="ARBA" id="ARBA00022448"/>
    </source>
</evidence>
<keyword evidence="7 8" id="KW-0472">Membrane</keyword>
<feature type="transmembrane region" description="Helical" evidence="8">
    <location>
        <begin position="205"/>
        <end position="225"/>
    </location>
</feature>